<reference evidence="2" key="1">
    <citation type="submission" date="2020-06" db="EMBL/GenBank/DDBJ databases">
        <title>WGS assembly of Ceratodon purpureus strain R40.</title>
        <authorList>
            <person name="Carey S.B."/>
            <person name="Jenkins J."/>
            <person name="Shu S."/>
            <person name="Lovell J.T."/>
            <person name="Sreedasyam A."/>
            <person name="Maumus F."/>
            <person name="Tiley G.P."/>
            <person name="Fernandez-Pozo N."/>
            <person name="Barry K."/>
            <person name="Chen C."/>
            <person name="Wang M."/>
            <person name="Lipzen A."/>
            <person name="Daum C."/>
            <person name="Saski C.A."/>
            <person name="Payton A.C."/>
            <person name="Mcbreen J.C."/>
            <person name="Conrad R.E."/>
            <person name="Kollar L.M."/>
            <person name="Olsson S."/>
            <person name="Huttunen S."/>
            <person name="Landis J.B."/>
            <person name="Wickett N.J."/>
            <person name="Johnson M.G."/>
            <person name="Rensing S.A."/>
            <person name="Grimwood J."/>
            <person name="Schmutz J."/>
            <person name="Mcdaniel S.F."/>
        </authorList>
    </citation>
    <scope>NUCLEOTIDE SEQUENCE</scope>
    <source>
        <strain evidence="2">R40</strain>
    </source>
</reference>
<accession>A0A8T0IUR9</accession>
<gene>
    <name evidence="2" type="ORF">KC19_2G066100</name>
</gene>
<feature type="compositionally biased region" description="Low complexity" evidence="1">
    <location>
        <begin position="1"/>
        <end position="19"/>
    </location>
</feature>
<feature type="region of interest" description="Disordered" evidence="1">
    <location>
        <begin position="1"/>
        <end position="22"/>
    </location>
</feature>
<keyword evidence="3" id="KW-1185">Reference proteome</keyword>
<comment type="caution">
    <text evidence="2">The sequence shown here is derived from an EMBL/GenBank/DDBJ whole genome shotgun (WGS) entry which is preliminary data.</text>
</comment>
<dbReference type="AlphaFoldDB" id="A0A8T0IUR9"/>
<evidence type="ECO:0000313" key="2">
    <source>
        <dbReference type="EMBL" id="KAG0586123.1"/>
    </source>
</evidence>
<dbReference type="EMBL" id="CM026422">
    <property type="protein sequence ID" value="KAG0586123.1"/>
    <property type="molecule type" value="Genomic_DNA"/>
</dbReference>
<organism evidence="2 3">
    <name type="scientific">Ceratodon purpureus</name>
    <name type="common">Fire moss</name>
    <name type="synonym">Dicranum purpureum</name>
    <dbReference type="NCBI Taxonomy" id="3225"/>
    <lineage>
        <taxon>Eukaryota</taxon>
        <taxon>Viridiplantae</taxon>
        <taxon>Streptophyta</taxon>
        <taxon>Embryophyta</taxon>
        <taxon>Bryophyta</taxon>
        <taxon>Bryophytina</taxon>
        <taxon>Bryopsida</taxon>
        <taxon>Dicranidae</taxon>
        <taxon>Pseudoditrichales</taxon>
        <taxon>Ditrichaceae</taxon>
        <taxon>Ceratodon</taxon>
    </lineage>
</organism>
<evidence type="ECO:0000256" key="1">
    <source>
        <dbReference type="SAM" id="MobiDB-lite"/>
    </source>
</evidence>
<protein>
    <submittedName>
        <fullName evidence="2">Uncharacterized protein</fullName>
    </submittedName>
</protein>
<sequence>MLRLTSSNNQQNSNTKLNNPQLSHTLSKVAQIAIQVTTPDTSPRLPHSIPLHRSRQLLLRNLNDPSRTIQVYITIETFIIEMYQCTPSIITDKMLSSRRSVHNTN</sequence>
<name>A0A8T0IUR9_CERPU</name>
<proteinExistence type="predicted"/>
<dbReference type="Proteomes" id="UP000822688">
    <property type="component" value="Chromosome 2"/>
</dbReference>
<evidence type="ECO:0000313" key="3">
    <source>
        <dbReference type="Proteomes" id="UP000822688"/>
    </source>
</evidence>